<dbReference type="PRINTS" id="PR00819">
    <property type="entry name" value="CBXCFQXSUPER"/>
</dbReference>
<dbReference type="InterPro" id="IPR003959">
    <property type="entry name" value="ATPase_AAA_core"/>
</dbReference>
<feature type="domain" description="AAA+ ATPase" evidence="4">
    <location>
        <begin position="328"/>
        <end position="469"/>
    </location>
</feature>
<evidence type="ECO:0000313" key="8">
    <source>
        <dbReference type="Proteomes" id="UP000580718"/>
    </source>
</evidence>
<evidence type="ECO:0000256" key="3">
    <source>
        <dbReference type="ARBA" id="ARBA00022840"/>
    </source>
</evidence>
<dbReference type="AlphaFoldDB" id="A0A323V3N8"/>
<dbReference type="CDD" id="cd00009">
    <property type="entry name" value="AAA"/>
    <property type="match status" value="1"/>
</dbReference>
<dbReference type="Pfam" id="PF17866">
    <property type="entry name" value="AAA_lid_6"/>
    <property type="match status" value="1"/>
</dbReference>
<comment type="caution">
    <text evidence="6">The sequence shown here is derived from an EMBL/GenBank/DDBJ whole genome shotgun (WGS) entry which is preliminary data.</text>
</comment>
<gene>
    <name evidence="6" type="ORF">DMO24_20710</name>
    <name evidence="5" type="ORF">FHX36_003565</name>
</gene>
<evidence type="ECO:0000313" key="7">
    <source>
        <dbReference type="Proteomes" id="UP000247602"/>
    </source>
</evidence>
<dbReference type="PANTHER" id="PTHR43392">
    <property type="entry name" value="AAA-TYPE ATPASE FAMILY PROTEIN / ANKYRIN REPEAT FAMILY PROTEIN"/>
    <property type="match status" value="1"/>
</dbReference>
<dbReference type="FunFam" id="3.40.50.300:FF:000216">
    <property type="entry name" value="Type VII secretion ATPase EccA"/>
    <property type="match status" value="1"/>
</dbReference>
<dbReference type="InterPro" id="IPR012334">
    <property type="entry name" value="Pectin_lyas_fold"/>
</dbReference>
<dbReference type="InterPro" id="IPR006626">
    <property type="entry name" value="PbH1"/>
</dbReference>
<dbReference type="GO" id="GO:0005524">
    <property type="term" value="F:ATP binding"/>
    <property type="evidence" value="ECO:0007669"/>
    <property type="project" value="UniProtKB-KW"/>
</dbReference>
<proteinExistence type="inferred from homology"/>
<evidence type="ECO:0000256" key="2">
    <source>
        <dbReference type="ARBA" id="ARBA00022741"/>
    </source>
</evidence>
<dbReference type="Gene3D" id="3.40.50.300">
    <property type="entry name" value="P-loop containing nucleotide triphosphate hydrolases"/>
    <property type="match status" value="1"/>
</dbReference>
<evidence type="ECO:0000256" key="1">
    <source>
        <dbReference type="ARBA" id="ARBA00010378"/>
    </source>
</evidence>
<protein>
    <submittedName>
        <fullName evidence="6">ATPase</fullName>
    </submittedName>
    <submittedName>
        <fullName evidence="5">Parallel beta-helix repeat protein</fullName>
    </submittedName>
</protein>
<reference evidence="5 8" key="2">
    <citation type="submission" date="2020-08" db="EMBL/GenBank/DDBJ databases">
        <title>Sequencing the genomes of 1000 actinobacteria strains.</title>
        <authorList>
            <person name="Klenk H.-P."/>
        </authorList>
    </citation>
    <scope>NUCLEOTIDE SEQUENCE [LARGE SCALE GENOMIC DNA]</scope>
    <source>
        <strain evidence="5 8">DSM 16678</strain>
    </source>
</reference>
<keyword evidence="2" id="KW-0547">Nucleotide-binding</keyword>
<dbReference type="Pfam" id="PF00004">
    <property type="entry name" value="AAA"/>
    <property type="match status" value="1"/>
</dbReference>
<dbReference type="GO" id="GO:0016887">
    <property type="term" value="F:ATP hydrolysis activity"/>
    <property type="evidence" value="ECO:0007669"/>
    <property type="project" value="InterPro"/>
</dbReference>
<dbReference type="Proteomes" id="UP000247602">
    <property type="component" value="Unassembled WGS sequence"/>
</dbReference>
<dbReference type="SUPFAM" id="SSF51126">
    <property type="entry name" value="Pectin lyase-like"/>
    <property type="match status" value="1"/>
</dbReference>
<dbReference type="InterPro" id="IPR003593">
    <property type="entry name" value="AAA+_ATPase"/>
</dbReference>
<keyword evidence="7" id="KW-1185">Reference proteome</keyword>
<dbReference type="InterPro" id="IPR039448">
    <property type="entry name" value="Beta_helix"/>
</dbReference>
<evidence type="ECO:0000313" key="5">
    <source>
        <dbReference type="EMBL" id="MBB3677830.1"/>
    </source>
</evidence>
<dbReference type="Gene3D" id="1.10.8.60">
    <property type="match status" value="1"/>
</dbReference>
<name>A0A323V3N8_9ACTN</name>
<dbReference type="Proteomes" id="UP000580718">
    <property type="component" value="Unassembled WGS sequence"/>
</dbReference>
<dbReference type="OrthoDB" id="9806903at2"/>
<dbReference type="EMBL" id="QKNV01000336">
    <property type="protein sequence ID" value="PZA19439.1"/>
    <property type="molecule type" value="Genomic_DNA"/>
</dbReference>
<dbReference type="RefSeq" id="WP_110554103.1">
    <property type="nucleotide sequence ID" value="NZ_JACIBU010000001.1"/>
</dbReference>
<dbReference type="InterPro" id="IPR011050">
    <property type="entry name" value="Pectin_lyase_fold/virulence"/>
</dbReference>
<dbReference type="PANTHER" id="PTHR43392:SF2">
    <property type="entry name" value="AAA-TYPE ATPASE FAMILY PROTEIN _ ANKYRIN REPEAT FAMILY PROTEIN"/>
    <property type="match status" value="1"/>
</dbReference>
<sequence>MSQTLQVDPGQPGAYPTIGEALGDAPDGATLLVAAGSYPESLDLRGKGATIAAAEGAEVVVSGSGGFEPTVRCRDTALTLRGLTLAGTDTTVVDADGASLTMEGCTVRAGAGAGVKVSGRTALRVTGCTVTGGTQGLVIEDSAGTVDDTAVRDSADDGVIVRLGADPVLRNVTVSGAGHRGVYVYQFGKPTLEGCEVTGSGSTGIAVSQGSAPVLRRCSVSGTAGVGIVFDADTSGEVDGCRTEGTAPPGLSIADGATVQVREAPASAAAGVGAVDQPTGDPERVEQLLAELDAMVGLAGVKDEVRAIIDEIQVNEWRRSAGLAVGGSSHHLVFAGAPGTGKTTVGRIYGSLLAALGVLPGGPLVEVSRRDLVGQYIGHTAEKTAAVFDRAGGGVVFLDEAYTLSRQAGGGGADFGQEAIDMIVKLMEDRRDGLAVIAAGYTSEMRDFLDANPGLASRFVKTVEFEDYDATELTLIITRMIAGGDYLLAADAEPLLLEHFTRVPRGADFGNAREARKLFEKLRKVQSQRLRGLGRQPSVEELQTLTGDDVRAAVAG</sequence>
<dbReference type="InterPro" id="IPR000641">
    <property type="entry name" value="CbxX/CfxQ"/>
</dbReference>
<dbReference type="EMBL" id="JACIBU010000001">
    <property type="protein sequence ID" value="MBB3677830.1"/>
    <property type="molecule type" value="Genomic_DNA"/>
</dbReference>
<dbReference type="SMART" id="SM00382">
    <property type="entry name" value="AAA"/>
    <property type="match status" value="1"/>
</dbReference>
<dbReference type="SMART" id="SM00710">
    <property type="entry name" value="PbH1"/>
    <property type="match status" value="5"/>
</dbReference>
<accession>A0A323V3N8</accession>
<evidence type="ECO:0000259" key="4">
    <source>
        <dbReference type="SMART" id="SM00382"/>
    </source>
</evidence>
<dbReference type="Gene3D" id="2.160.20.10">
    <property type="entry name" value="Single-stranded right-handed beta-helix, Pectin lyase-like"/>
    <property type="match status" value="1"/>
</dbReference>
<reference evidence="6 7" key="1">
    <citation type="submission" date="2018-06" db="EMBL/GenBank/DDBJ databases">
        <title>Draft genome sequence of Modestobacter versicolor CP153-2.</title>
        <authorList>
            <person name="Gundlapally S.R."/>
        </authorList>
    </citation>
    <scope>NUCLEOTIDE SEQUENCE [LARGE SCALE GENOMIC DNA]</scope>
    <source>
        <strain evidence="6 7">CP153-2</strain>
    </source>
</reference>
<keyword evidence="3" id="KW-0067">ATP-binding</keyword>
<dbReference type="InterPro" id="IPR041627">
    <property type="entry name" value="AAA_lid_6"/>
</dbReference>
<dbReference type="SUPFAM" id="SSF52540">
    <property type="entry name" value="P-loop containing nucleoside triphosphate hydrolases"/>
    <property type="match status" value="1"/>
</dbReference>
<comment type="similarity">
    <text evidence="1">Belongs to the CbxX/CfxQ family.</text>
</comment>
<evidence type="ECO:0000313" key="6">
    <source>
        <dbReference type="EMBL" id="PZA19439.1"/>
    </source>
</evidence>
<organism evidence="6 7">
    <name type="scientific">Modestobacter versicolor</name>
    <dbReference type="NCBI Taxonomy" id="429133"/>
    <lineage>
        <taxon>Bacteria</taxon>
        <taxon>Bacillati</taxon>
        <taxon>Actinomycetota</taxon>
        <taxon>Actinomycetes</taxon>
        <taxon>Geodermatophilales</taxon>
        <taxon>Geodermatophilaceae</taxon>
        <taxon>Modestobacter</taxon>
    </lineage>
</organism>
<dbReference type="Pfam" id="PF13229">
    <property type="entry name" value="Beta_helix"/>
    <property type="match status" value="1"/>
</dbReference>
<dbReference type="InterPro" id="IPR027417">
    <property type="entry name" value="P-loop_NTPase"/>
</dbReference>
<dbReference type="InterPro" id="IPR050773">
    <property type="entry name" value="CbxX/CfxQ_RuBisCO_ESX"/>
</dbReference>